<dbReference type="Pfam" id="PF14301">
    <property type="entry name" value="DUF4376"/>
    <property type="match status" value="1"/>
</dbReference>
<dbReference type="InterPro" id="IPR025484">
    <property type="entry name" value="DUF4376"/>
</dbReference>
<dbReference type="EMBL" id="MAUE01000045">
    <property type="protein sequence ID" value="OCW19771.1"/>
    <property type="molecule type" value="Genomic_DNA"/>
</dbReference>
<dbReference type="AlphaFoldDB" id="A0A2T4GBF7"/>
<evidence type="ECO:0000259" key="1">
    <source>
        <dbReference type="Pfam" id="PF14301"/>
    </source>
</evidence>
<reference evidence="2 4" key="1">
    <citation type="submission" date="2016-06" db="EMBL/GenBank/DDBJ databases">
        <title>Draft genome sequence of Pseudomonas sp. S1E40, a novel strain antagonistic activity to fungal plant pathogen.</title>
        <authorList>
            <person name="Tambong J.T."/>
            <person name="Tchagang C."/>
            <person name="Xu R."/>
        </authorList>
    </citation>
    <scope>NUCLEOTIDE SEQUENCE [LARGE SCALE GENOMIC DNA]</scope>
    <source>
        <strain evidence="2 4">S1E40</strain>
    </source>
</reference>
<evidence type="ECO:0000313" key="2">
    <source>
        <dbReference type="EMBL" id="OCW19771.1"/>
    </source>
</evidence>
<organism evidence="3 5">
    <name type="scientific">Pseudomonas aylmerensis</name>
    <dbReference type="NCBI Taxonomy" id="1869229"/>
    <lineage>
        <taxon>Bacteria</taxon>
        <taxon>Pseudomonadati</taxon>
        <taxon>Pseudomonadota</taxon>
        <taxon>Gammaproteobacteria</taxon>
        <taxon>Pseudomonadales</taxon>
        <taxon>Pseudomonadaceae</taxon>
        <taxon>Pseudomonas</taxon>
    </lineage>
</organism>
<accession>A0A2T4GBF7</accession>
<keyword evidence="4" id="KW-1185">Reference proteome</keyword>
<gene>
    <name evidence="2" type="ORF">BBG20_28450</name>
    <name evidence="3" type="ORF">C9382_02190</name>
</gene>
<protein>
    <recommendedName>
        <fullName evidence="1">DUF4376 domain-containing protein</fullName>
    </recommendedName>
</protein>
<proteinExistence type="predicted"/>
<dbReference type="RefSeq" id="WP_065909442.1">
    <property type="nucleotide sequence ID" value="NZ_MAUE01000045.1"/>
</dbReference>
<comment type="caution">
    <text evidence="3">The sequence shown here is derived from an EMBL/GenBank/DDBJ whole genome shotgun (WGS) entry which is preliminary data.</text>
</comment>
<feature type="domain" description="DUF4376" evidence="1">
    <location>
        <begin position="74"/>
        <end position="171"/>
    </location>
</feature>
<sequence length="188" mass="20141">MFYSATTGGIYHPAIHASFPNDAVELSDADYKTLMAGQVEGKAIVPGPGGRPMLAELPTPNPADELTGLYDVALADTNRGCEQSITGGFSSDALGDLYQYSSSLEDQLNLTTAILSGVDMPYACRDGLGVKDFRQHTVAQLRQVGDDFTLFKMQLLQKANELKQQLDTALAAGDRAALVAVTWEIVQP</sequence>
<name>A0A2T4GBF7_9PSED</name>
<dbReference type="Proteomes" id="UP000240571">
    <property type="component" value="Unassembled WGS sequence"/>
</dbReference>
<reference evidence="3 5" key="2">
    <citation type="submission" date="2018-03" db="EMBL/GenBank/DDBJ databases">
        <title>Diversity of bacteria associated with corn roots inoculated with woodland soils in Canada, and Description of Pseudomonas aylmerense sp. nov.</title>
        <authorList>
            <person name="Tambong J.T."/>
            <person name="Xu R."/>
            <person name="Tchagang C."/>
        </authorList>
    </citation>
    <scope>NUCLEOTIDE SEQUENCE [LARGE SCALE GENOMIC DNA]</scope>
    <source>
        <strain evidence="3 5">S1E44</strain>
    </source>
</reference>
<evidence type="ECO:0000313" key="5">
    <source>
        <dbReference type="Proteomes" id="UP000240571"/>
    </source>
</evidence>
<evidence type="ECO:0000313" key="4">
    <source>
        <dbReference type="Proteomes" id="UP000095081"/>
    </source>
</evidence>
<evidence type="ECO:0000313" key="3">
    <source>
        <dbReference type="EMBL" id="PTC33041.1"/>
    </source>
</evidence>
<dbReference type="OrthoDB" id="6692826at2"/>
<dbReference type="Proteomes" id="UP000095081">
    <property type="component" value="Unassembled WGS sequence"/>
</dbReference>
<dbReference type="EMBL" id="PYWW01000004">
    <property type="protein sequence ID" value="PTC33041.1"/>
    <property type="molecule type" value="Genomic_DNA"/>
</dbReference>